<dbReference type="RefSeq" id="WP_149334317.1">
    <property type="nucleotide sequence ID" value="NZ_QOVF01000009.1"/>
</dbReference>
<dbReference type="EMBL" id="QOVF01000009">
    <property type="protein sequence ID" value="KAA0690835.1"/>
    <property type="molecule type" value="Genomic_DNA"/>
</dbReference>
<evidence type="ECO:0000259" key="1">
    <source>
        <dbReference type="PROSITE" id="PS51186"/>
    </source>
</evidence>
<dbReference type="GO" id="GO:1990189">
    <property type="term" value="F:protein N-terminal-serine acetyltransferase activity"/>
    <property type="evidence" value="ECO:0007669"/>
    <property type="project" value="TreeGrafter"/>
</dbReference>
<keyword evidence="3" id="KW-1185">Reference proteome</keyword>
<dbReference type="Pfam" id="PF13302">
    <property type="entry name" value="Acetyltransf_3"/>
    <property type="match status" value="1"/>
</dbReference>
<proteinExistence type="predicted"/>
<dbReference type="InterPro" id="IPR051908">
    <property type="entry name" value="Ribosomal_N-acetyltransferase"/>
</dbReference>
<dbReference type="Gene3D" id="3.40.630.30">
    <property type="match status" value="1"/>
</dbReference>
<dbReference type="GO" id="GO:0005737">
    <property type="term" value="C:cytoplasm"/>
    <property type="evidence" value="ECO:0007669"/>
    <property type="project" value="TreeGrafter"/>
</dbReference>
<dbReference type="OrthoDB" id="7852312at2"/>
<protein>
    <submittedName>
        <fullName evidence="2">N-acetyltransferase</fullName>
    </submittedName>
</protein>
<feature type="domain" description="N-acetyltransferase" evidence="1">
    <location>
        <begin position="9"/>
        <end position="174"/>
    </location>
</feature>
<name>A0A7V7GN69_9GAMM</name>
<dbReference type="PROSITE" id="PS51186">
    <property type="entry name" value="GNAT"/>
    <property type="match status" value="1"/>
</dbReference>
<dbReference type="AlphaFoldDB" id="A0A7V7GN69"/>
<dbReference type="SUPFAM" id="SSF55729">
    <property type="entry name" value="Acyl-CoA N-acyltransferases (Nat)"/>
    <property type="match status" value="1"/>
</dbReference>
<dbReference type="InterPro" id="IPR016181">
    <property type="entry name" value="Acyl_CoA_acyltransferase"/>
</dbReference>
<dbReference type="PANTHER" id="PTHR43441:SF11">
    <property type="entry name" value="RIBOSOMAL-PROTEIN-SERINE ACETYLTRANSFERASE"/>
    <property type="match status" value="1"/>
</dbReference>
<dbReference type="Proteomes" id="UP000463138">
    <property type="component" value="Unassembled WGS sequence"/>
</dbReference>
<evidence type="ECO:0000313" key="3">
    <source>
        <dbReference type="Proteomes" id="UP000463138"/>
    </source>
</evidence>
<sequence>MFELETPRLQLRHLEPADATNTYAGWMNDPEVNRYLETRHVKQTRASCRDFILQCNSDPCSELFGVFDKENGQHIGNAKIGFINHRYHRGQLSLFIGEKQLWGQGLSSELVRGLTVYGFERLGLHRLEAGCYEDNLASLRVFLKAGYVVEGFMRDHVVIDGRRTGCFWLGVLAREYPEQA</sequence>
<comment type="caution">
    <text evidence="2">The sequence shown here is derived from an EMBL/GenBank/DDBJ whole genome shotgun (WGS) entry which is preliminary data.</text>
</comment>
<keyword evidence="2" id="KW-0808">Transferase</keyword>
<gene>
    <name evidence="2" type="ORF">DT594_17585</name>
</gene>
<dbReference type="GO" id="GO:0008999">
    <property type="term" value="F:protein-N-terminal-alanine acetyltransferase activity"/>
    <property type="evidence" value="ECO:0007669"/>
    <property type="project" value="TreeGrafter"/>
</dbReference>
<organism evidence="2 3">
    <name type="scientific">Halopseudomonas laoshanensis</name>
    <dbReference type="NCBI Taxonomy" id="2268758"/>
    <lineage>
        <taxon>Bacteria</taxon>
        <taxon>Pseudomonadati</taxon>
        <taxon>Pseudomonadota</taxon>
        <taxon>Gammaproteobacteria</taxon>
        <taxon>Pseudomonadales</taxon>
        <taxon>Pseudomonadaceae</taxon>
        <taxon>Halopseudomonas</taxon>
    </lineage>
</organism>
<reference evidence="2 3" key="1">
    <citation type="submission" date="2018-07" db="EMBL/GenBank/DDBJ databases">
        <title>Pseudomonas laoshanensis sp. nov., isolated from soil.</title>
        <authorList>
            <person name="Sun J."/>
            <person name="Yu L."/>
            <person name="Wang M."/>
            <person name="Zhang C."/>
        </authorList>
    </citation>
    <scope>NUCLEOTIDE SEQUENCE [LARGE SCALE GENOMIC DNA]</scope>
    <source>
        <strain evidence="2 3">Y22</strain>
    </source>
</reference>
<accession>A0A7V7GN69</accession>
<evidence type="ECO:0000313" key="2">
    <source>
        <dbReference type="EMBL" id="KAA0690835.1"/>
    </source>
</evidence>
<dbReference type="InterPro" id="IPR000182">
    <property type="entry name" value="GNAT_dom"/>
</dbReference>
<dbReference type="PANTHER" id="PTHR43441">
    <property type="entry name" value="RIBOSOMAL-PROTEIN-SERINE ACETYLTRANSFERASE"/>
    <property type="match status" value="1"/>
</dbReference>